<dbReference type="Proteomes" id="UP000005408">
    <property type="component" value="Unassembled WGS sequence"/>
</dbReference>
<accession>A0A8W8HTC4</accession>
<proteinExistence type="predicted"/>
<keyword evidence="1" id="KW-0472">Membrane</keyword>
<name>A0A8W8HTC4_MAGGI</name>
<keyword evidence="1" id="KW-1133">Transmembrane helix</keyword>
<organism evidence="2 3">
    <name type="scientific">Magallana gigas</name>
    <name type="common">Pacific oyster</name>
    <name type="synonym">Crassostrea gigas</name>
    <dbReference type="NCBI Taxonomy" id="29159"/>
    <lineage>
        <taxon>Eukaryota</taxon>
        <taxon>Metazoa</taxon>
        <taxon>Spiralia</taxon>
        <taxon>Lophotrochozoa</taxon>
        <taxon>Mollusca</taxon>
        <taxon>Bivalvia</taxon>
        <taxon>Autobranchia</taxon>
        <taxon>Pteriomorphia</taxon>
        <taxon>Ostreida</taxon>
        <taxon>Ostreoidea</taxon>
        <taxon>Ostreidae</taxon>
        <taxon>Magallana</taxon>
    </lineage>
</organism>
<feature type="transmembrane region" description="Helical" evidence="1">
    <location>
        <begin position="34"/>
        <end position="54"/>
    </location>
</feature>
<protein>
    <submittedName>
        <fullName evidence="2">Uncharacterized protein</fullName>
    </submittedName>
</protein>
<evidence type="ECO:0000256" key="1">
    <source>
        <dbReference type="SAM" id="Phobius"/>
    </source>
</evidence>
<evidence type="ECO:0000313" key="2">
    <source>
        <dbReference type="EnsemblMetazoa" id="G10979.3:cds"/>
    </source>
</evidence>
<keyword evidence="1" id="KW-0812">Transmembrane</keyword>
<sequence length="126" mass="14622">MDPTININDQSDRKLDENYIYGRWGIYQTVQAAIVFYNILPTAFQLLIGVFIGYRPAFQCLPRSEFENQTFNTNGSFIAYEKCHVRLVNNYTSKDTASLIKYTACTNGYEYHLDKESTFVTELKCK</sequence>
<dbReference type="AlphaFoldDB" id="A0A8W8HTC4"/>
<reference evidence="2" key="1">
    <citation type="submission" date="2022-08" db="UniProtKB">
        <authorList>
            <consortium name="EnsemblMetazoa"/>
        </authorList>
    </citation>
    <scope>IDENTIFICATION</scope>
    <source>
        <strain evidence="2">05x7-T-G4-1.051#20</strain>
    </source>
</reference>
<dbReference type="EnsemblMetazoa" id="G10979.3">
    <property type="protein sequence ID" value="G10979.3:cds"/>
    <property type="gene ID" value="G10979"/>
</dbReference>
<keyword evidence="3" id="KW-1185">Reference proteome</keyword>
<evidence type="ECO:0000313" key="3">
    <source>
        <dbReference type="Proteomes" id="UP000005408"/>
    </source>
</evidence>